<dbReference type="InterPro" id="IPR013103">
    <property type="entry name" value="RVT_2"/>
</dbReference>
<evidence type="ECO:0000256" key="1">
    <source>
        <dbReference type="SAM" id="MobiDB-lite"/>
    </source>
</evidence>
<evidence type="ECO:0000313" key="4">
    <source>
        <dbReference type="Proteomes" id="UP001147760"/>
    </source>
</evidence>
<dbReference type="SUPFAM" id="SSF56672">
    <property type="entry name" value="DNA/RNA polymerases"/>
    <property type="match status" value="1"/>
</dbReference>
<protein>
    <recommendedName>
        <fullName evidence="2">Reverse transcriptase Ty1/copia-type domain-containing protein</fullName>
    </recommendedName>
</protein>
<accession>A0A9X0BHP2</accession>
<reference evidence="3" key="1">
    <citation type="submission" date="2022-12" db="EMBL/GenBank/DDBJ databases">
        <authorList>
            <person name="Petersen C."/>
        </authorList>
    </citation>
    <scope>NUCLEOTIDE SEQUENCE</scope>
    <source>
        <strain evidence="3">IBT 17660</strain>
    </source>
</reference>
<evidence type="ECO:0000313" key="3">
    <source>
        <dbReference type="EMBL" id="KAJ5462264.1"/>
    </source>
</evidence>
<dbReference type="AlphaFoldDB" id="A0A9X0BHP2"/>
<feature type="domain" description="Reverse transcriptase Ty1/copia-type" evidence="2">
    <location>
        <begin position="210"/>
        <end position="420"/>
    </location>
</feature>
<gene>
    <name evidence="3" type="ORF">N7530_010469</name>
</gene>
<comment type="caution">
    <text evidence="3">The sequence shown here is derived from an EMBL/GenBank/DDBJ whole genome shotgun (WGS) entry which is preliminary data.</text>
</comment>
<dbReference type="Proteomes" id="UP001147760">
    <property type="component" value="Unassembled WGS sequence"/>
</dbReference>
<dbReference type="InterPro" id="IPR043502">
    <property type="entry name" value="DNA/RNA_pol_sf"/>
</dbReference>
<keyword evidence="4" id="KW-1185">Reference proteome</keyword>
<dbReference type="Pfam" id="PF07727">
    <property type="entry name" value="RVT_2"/>
    <property type="match status" value="1"/>
</dbReference>
<feature type="region of interest" description="Disordered" evidence="1">
    <location>
        <begin position="1"/>
        <end position="75"/>
    </location>
</feature>
<dbReference type="OrthoDB" id="3799035at2759"/>
<name>A0A9X0BHP2_9EURO</name>
<feature type="compositionally biased region" description="Basic and acidic residues" evidence="1">
    <location>
        <begin position="28"/>
        <end position="39"/>
    </location>
</feature>
<evidence type="ECO:0000259" key="2">
    <source>
        <dbReference type="Pfam" id="PF07727"/>
    </source>
</evidence>
<organism evidence="3 4">
    <name type="scientific">Penicillium desertorum</name>
    <dbReference type="NCBI Taxonomy" id="1303715"/>
    <lineage>
        <taxon>Eukaryota</taxon>
        <taxon>Fungi</taxon>
        <taxon>Dikarya</taxon>
        <taxon>Ascomycota</taxon>
        <taxon>Pezizomycotina</taxon>
        <taxon>Eurotiomycetes</taxon>
        <taxon>Eurotiomycetidae</taxon>
        <taxon>Eurotiales</taxon>
        <taxon>Aspergillaceae</taxon>
        <taxon>Penicillium</taxon>
    </lineage>
</organism>
<proteinExistence type="predicted"/>
<dbReference type="EMBL" id="JAPWDO010000007">
    <property type="protein sequence ID" value="KAJ5462264.1"/>
    <property type="molecule type" value="Genomic_DNA"/>
</dbReference>
<feature type="compositionally biased region" description="Basic and acidic residues" evidence="1">
    <location>
        <begin position="1"/>
        <end position="21"/>
    </location>
</feature>
<reference evidence="3" key="2">
    <citation type="journal article" date="2023" name="IMA Fungus">
        <title>Comparative genomic study of the Penicillium genus elucidates a diverse pangenome and 15 lateral gene transfer events.</title>
        <authorList>
            <person name="Petersen C."/>
            <person name="Sorensen T."/>
            <person name="Nielsen M.R."/>
            <person name="Sondergaard T.E."/>
            <person name="Sorensen J.L."/>
            <person name="Fitzpatrick D.A."/>
            <person name="Frisvad J.C."/>
            <person name="Nielsen K.L."/>
        </authorList>
    </citation>
    <scope>NUCLEOTIDE SEQUENCE</scope>
    <source>
        <strain evidence="3">IBT 17660</strain>
    </source>
</reference>
<sequence>MEDRLPNPDSFELHDELHDDEMAGSLGRHVEAQREDTGVHFEAGASGVLVEPQSSSREAVNQDHTQDFQQPSTQHEAFQQDYSYMDLNPEDTNDPSYRPSQIYLQDPMGLGDSAIRRSERIRKPSQAYLDSLASRSFFDSNVLQFLASSPDVLLKLFAAATSKEQYAPSKLKPTDKGFEPNGWKEAMACIERDKWLIAAHKELARHNKNGTWKIIPRTKAKGRKPLTLRWVFKIKYDGTYKARLVARGFRQIKDLDYHEVYAVVAKPMSFKIFTAIAASKGWLLHHVDIMTAFLYAELKEPIEIELPEGMQDEYPAADFIGLLQKTIYGLKQSPREWYRLLHDVLISIGFVRTQSDHSIFIKKHTDEYGDHSLYVMVYVDDLLVLSPSESAIQQFKSAISRHFDISDKGILERYLVINVIYGDHREIHLS</sequence>